<name>A0A7S1VB42_9STRA</name>
<reference evidence="1" key="1">
    <citation type="submission" date="2021-01" db="EMBL/GenBank/DDBJ databases">
        <authorList>
            <person name="Corre E."/>
            <person name="Pelletier E."/>
            <person name="Niang G."/>
            <person name="Scheremetjew M."/>
            <person name="Finn R."/>
            <person name="Kale V."/>
            <person name="Holt S."/>
            <person name="Cochrane G."/>
            <person name="Meng A."/>
            <person name="Brown T."/>
            <person name="Cohen L."/>
        </authorList>
    </citation>
    <scope>NUCLEOTIDE SEQUENCE</scope>
    <source>
        <strain evidence="1">CCMP 410</strain>
    </source>
</reference>
<dbReference type="AlphaFoldDB" id="A0A7S1VB42"/>
<proteinExistence type="predicted"/>
<dbReference type="EMBL" id="HBGK01035230">
    <property type="protein sequence ID" value="CAD9293770.1"/>
    <property type="molecule type" value="Transcribed_RNA"/>
</dbReference>
<accession>A0A7S1VB42</accession>
<evidence type="ECO:0000313" key="1">
    <source>
        <dbReference type="EMBL" id="CAD9293770.1"/>
    </source>
</evidence>
<sequence>MKETLCLLTCEPLPPTSLVLGRRARPPRRARANQVAHDDDGKVRWVTSFVPSQTFEKVDVLACNIIGMLPAPTFASWMPFVETMKKHQKYRLLVSDILESPLLGVVIIHDLCVLLSLLQ</sequence>
<protein>
    <submittedName>
        <fullName evidence="1">Uncharacterized protein</fullName>
    </submittedName>
</protein>
<organism evidence="1">
    <name type="scientific">Grammatophora oceanica</name>
    <dbReference type="NCBI Taxonomy" id="210454"/>
    <lineage>
        <taxon>Eukaryota</taxon>
        <taxon>Sar</taxon>
        <taxon>Stramenopiles</taxon>
        <taxon>Ochrophyta</taxon>
        <taxon>Bacillariophyta</taxon>
        <taxon>Fragilariophyceae</taxon>
        <taxon>Fragilariophycidae</taxon>
        <taxon>Rhabdonematales</taxon>
        <taxon>Grammatophoraceae</taxon>
        <taxon>Grammatophora</taxon>
    </lineage>
</organism>
<gene>
    <name evidence="1" type="ORF">GOCE00092_LOCUS18206</name>
</gene>